<dbReference type="GO" id="GO:0005730">
    <property type="term" value="C:nucleolus"/>
    <property type="evidence" value="ECO:0007669"/>
    <property type="project" value="UniProtKB-SubCell"/>
</dbReference>
<dbReference type="Gene3D" id="3.40.50.11040">
    <property type="match status" value="1"/>
</dbReference>
<comment type="catalytic activity">
    <reaction evidence="9 11">
        <text>a cytidine in 18S rRNA + acetyl-CoA + ATP + H2O = an N(4)-acetylcytidine in 18S rRNA + ADP + phosphate + CoA + H(+)</text>
        <dbReference type="Rhea" id="RHEA:51424"/>
        <dbReference type="Rhea" id="RHEA-COMP:13575"/>
        <dbReference type="Rhea" id="RHEA-COMP:13576"/>
        <dbReference type="ChEBI" id="CHEBI:15377"/>
        <dbReference type="ChEBI" id="CHEBI:15378"/>
        <dbReference type="ChEBI" id="CHEBI:30616"/>
        <dbReference type="ChEBI" id="CHEBI:43474"/>
        <dbReference type="ChEBI" id="CHEBI:57287"/>
        <dbReference type="ChEBI" id="CHEBI:57288"/>
        <dbReference type="ChEBI" id="CHEBI:74900"/>
        <dbReference type="ChEBI" id="CHEBI:82748"/>
        <dbReference type="ChEBI" id="CHEBI:456216"/>
    </reaction>
</comment>
<comment type="catalytic activity">
    <reaction evidence="11">
        <text>a cytidine in tRNA + acetyl-CoA + ATP + H2O = an N(4)-acetylcytidine in tRNA + ADP + phosphate + CoA + H(+)</text>
        <dbReference type="Rhea" id="RHEA:53876"/>
        <dbReference type="Rhea" id="RHEA-COMP:13670"/>
        <dbReference type="Rhea" id="RHEA-COMP:13671"/>
        <dbReference type="ChEBI" id="CHEBI:15377"/>
        <dbReference type="ChEBI" id="CHEBI:15378"/>
        <dbReference type="ChEBI" id="CHEBI:30616"/>
        <dbReference type="ChEBI" id="CHEBI:43474"/>
        <dbReference type="ChEBI" id="CHEBI:57287"/>
        <dbReference type="ChEBI" id="CHEBI:57288"/>
        <dbReference type="ChEBI" id="CHEBI:74900"/>
        <dbReference type="ChEBI" id="CHEBI:82748"/>
        <dbReference type="ChEBI" id="CHEBI:456216"/>
    </reaction>
</comment>
<keyword evidence="3 11" id="KW-0808">Transferase</keyword>
<evidence type="ECO:0000313" key="17">
    <source>
        <dbReference type="EMBL" id="WFD35103.1"/>
    </source>
</evidence>
<feature type="compositionally biased region" description="Low complexity" evidence="12">
    <location>
        <begin position="965"/>
        <end position="974"/>
    </location>
</feature>
<evidence type="ECO:0000259" key="16">
    <source>
        <dbReference type="Pfam" id="PF13725"/>
    </source>
</evidence>
<dbReference type="HAMAP" id="MF_03211">
    <property type="entry name" value="RNA_acetyltr_Nat10"/>
    <property type="match status" value="1"/>
</dbReference>
<feature type="domain" description="TcmA/NAT10 helicase" evidence="13">
    <location>
        <begin position="294"/>
        <end position="486"/>
    </location>
</feature>
<evidence type="ECO:0000259" key="13">
    <source>
        <dbReference type="Pfam" id="PF05127"/>
    </source>
</evidence>
<keyword evidence="7 11" id="KW-0539">Nucleus</keyword>
<evidence type="ECO:0000256" key="3">
    <source>
        <dbReference type="ARBA" id="ARBA00022679"/>
    </source>
</evidence>
<feature type="domain" description="N-acetyltransferase" evidence="15">
    <location>
        <begin position="525"/>
        <end position="732"/>
    </location>
</feature>
<evidence type="ECO:0000256" key="8">
    <source>
        <dbReference type="ARBA" id="ARBA00023315"/>
    </source>
</evidence>
<dbReference type="InterPro" id="IPR007807">
    <property type="entry name" value="TcmA/NAT10_helicase"/>
</dbReference>
<dbReference type="PANTHER" id="PTHR10925:SF5">
    <property type="entry name" value="RNA CYTIDINE ACETYLTRANSFERASE"/>
    <property type="match status" value="1"/>
</dbReference>
<dbReference type="GO" id="GO:1990883">
    <property type="term" value="F:18S rRNA cytidine N-acetyltransferase activity"/>
    <property type="evidence" value="ECO:0007669"/>
    <property type="project" value="TreeGrafter"/>
</dbReference>
<evidence type="ECO:0000256" key="12">
    <source>
        <dbReference type="SAM" id="MobiDB-lite"/>
    </source>
</evidence>
<evidence type="ECO:0000256" key="6">
    <source>
        <dbReference type="ARBA" id="ARBA00022840"/>
    </source>
</evidence>
<proteinExistence type="inferred from homology"/>
<feature type="compositionally biased region" description="Basic and acidic residues" evidence="12">
    <location>
        <begin position="1029"/>
        <end position="1045"/>
    </location>
</feature>
<keyword evidence="5 11" id="KW-0547">Nucleotide-binding</keyword>
<evidence type="ECO:0000259" key="15">
    <source>
        <dbReference type="Pfam" id="PF13718"/>
    </source>
</evidence>
<dbReference type="InterPro" id="IPR013562">
    <property type="entry name" value="TmcA/NAT10_N"/>
</dbReference>
<dbReference type="FunFam" id="3.40.50.11040:FF:000002">
    <property type="entry name" value="RNA cytidine acetyltransferase"/>
    <property type="match status" value="1"/>
</dbReference>
<sequence length="1058" mass="116790">MRKQLDPRIPTLIRNSVATGHRSFFVLVGDHGRDQVVNLHFLLTQSRVEARPNVLWCYKKDLGFTTHRRKREAKIKRDIKRGVRDQDTQDPFELFVGVTDIRYCYYKDTPKILGRTFGMLVLQDFEAITPNTLARTIETVQGGGIVVLLLQTMTSLRQLYSLSMDVHARYRSASSDEEPVARFNERFLLSLSASPNCLLLDDELNVLPLSKGQDIRPLPETATGQSVGGVGSAVRESNARKERNSELAALQEDVAETRVVGQVVKHCKTLDQARAVLTILDVLASTTLNTTVTLTAGRGRGKSAALGLCLAAAVAHGYSNMFVTSPSPENLKTLFEFLLKGLDVLGYEEVADWDIQRGTGDWKDVVLRVNIFRGHRQTIQYIEPQDYKVLGQAELVVIDEAAAIPLPLVRNLIGPYLVFLSSTVNGYEGTGRSLSLKLFSQLRDSAARGGSDASGRALREVELSEPIRYAEGDPVEAWLNKLLCLDATITPAVKGCPHPSACELFMVNRDTLFSYHPTSEAFLQRMMALYVASHYKNSPNDLQLMSDAPAHHLFVLLAPISGSLPEPLCVIQVALEGNISRQAILNSLARGTRDAGDLIPWLITQQFQDSDFASLSGARIVRIAAHPEYAGMGYGTRALELLEQFYRGSLLDADAVVAREQRLATSDKKEMPPLLERLSERTPESLEWLGVSYGLTPSLLRFWKRAGYAPLYVRQKPNELTGEHSTIQLKTIAGDSSWLAAFAGDFRRRFMSLLSFKFMELGTLTAISVLEGASNAAGTHPVPPITAEEVHMLLTPFDLKRLESYGSNLIELQVVVDLLPVIASLYFSRRIRVADDDTELTVSGVSAALLLATGLQHRTLEDVAGELQIVVSQAHALLSKAIRWIVKNIRAVERSAIAQDIEDEPARPKLQPLAQSLEDELAEAGKVAVAETLRKPKLTGKLAGDEDDDAQDADEDDTQDDDDTPTTAADNTAALHDIIVNDSEMKKYIIDDSADGAQDWSEAEARVRKMTEKPGKNYSSTFSIRKKADKTEEAPRAPKRKDSTAHKGSKRKLSRAAK</sequence>
<protein>
    <recommendedName>
        <fullName evidence="10 11">RNA cytidine acetyltransferase</fullName>
        <ecNumber evidence="11">2.3.1.-</ecNumber>
    </recommendedName>
    <alternativeName>
        <fullName evidence="11">18S rRNA cytosine acetyltransferase</fullName>
    </alternativeName>
</protein>
<feature type="domain" description="TmcA/NAT10 N-terminal" evidence="14">
    <location>
        <begin position="8"/>
        <end position="201"/>
    </location>
</feature>
<dbReference type="Pfam" id="PF13725">
    <property type="entry name" value="tRNA_bind_2"/>
    <property type="match status" value="1"/>
</dbReference>
<dbReference type="Pfam" id="PF05127">
    <property type="entry name" value="NAT10_TcmA_helicase"/>
    <property type="match status" value="1"/>
</dbReference>
<evidence type="ECO:0000256" key="1">
    <source>
        <dbReference type="ARBA" id="ARBA00004604"/>
    </source>
</evidence>
<dbReference type="InterPro" id="IPR027417">
    <property type="entry name" value="P-loop_NTPase"/>
</dbReference>
<keyword evidence="6 11" id="KW-0067">ATP-binding</keyword>
<dbReference type="Proteomes" id="UP001219933">
    <property type="component" value="Chromosome 3"/>
</dbReference>
<gene>
    <name evidence="11 17" type="primary">NAT10</name>
    <name evidence="17" type="ORF">MCUN1_001952</name>
</gene>
<dbReference type="InterPro" id="IPR000182">
    <property type="entry name" value="GNAT_dom"/>
</dbReference>
<dbReference type="InterPro" id="IPR032672">
    <property type="entry name" value="TmcA/NAT10/Kre33"/>
</dbReference>
<dbReference type="PANTHER" id="PTHR10925">
    <property type="entry name" value="N-ACETYLTRANSFERASE 10"/>
    <property type="match status" value="1"/>
</dbReference>
<dbReference type="GO" id="GO:1904812">
    <property type="term" value="P:rRNA acetylation involved in maturation of SSU-rRNA"/>
    <property type="evidence" value="ECO:0007669"/>
    <property type="project" value="InterPro"/>
</dbReference>
<name>A0AAF0EQS1_9BASI</name>
<feature type="binding site" evidence="11">
    <location>
        <begin position="299"/>
        <end position="308"/>
    </location>
    <ligand>
        <name>ATP</name>
        <dbReference type="ChEBI" id="CHEBI:30616"/>
    </ligand>
</feature>
<dbReference type="GO" id="GO:0051391">
    <property type="term" value="P:tRNA acetylation"/>
    <property type="evidence" value="ECO:0007669"/>
    <property type="project" value="UniProtKB-UniRule"/>
</dbReference>
<feature type="compositionally biased region" description="Basic and acidic residues" evidence="12">
    <location>
        <begin position="1003"/>
        <end position="1015"/>
    </location>
</feature>
<evidence type="ECO:0000259" key="14">
    <source>
        <dbReference type="Pfam" id="PF08351"/>
    </source>
</evidence>
<evidence type="ECO:0000313" key="18">
    <source>
        <dbReference type="Proteomes" id="UP001219933"/>
    </source>
</evidence>
<comment type="function">
    <text evidence="11">RNA cytidine acetyltransferase with specificity toward both 18S rRNA and tRNAs. Catalyzes the formation of N(4)-acetylcytidine (ac4C) in 18S rRNA. Required for early nucleolar cleavages of precursor rRNA at sites A0, A1 and A2 during 18S rRNA synthesis. Catalyzes the formation of ac4C in serine and leucine tRNAs. Requires the tRNA-binding adapter protein TAN1 for full tRNA acetyltransferase activity but not for 18S rRNA acetylation.</text>
</comment>
<evidence type="ECO:0000256" key="9">
    <source>
        <dbReference type="ARBA" id="ARBA00052133"/>
    </source>
</evidence>
<feature type="binding site" evidence="11">
    <location>
        <position position="468"/>
    </location>
    <ligand>
        <name>ATP</name>
        <dbReference type="ChEBI" id="CHEBI:30616"/>
    </ligand>
</feature>
<dbReference type="InterPro" id="IPR033688">
    <property type="entry name" value="NAT10"/>
</dbReference>
<evidence type="ECO:0000256" key="2">
    <source>
        <dbReference type="ARBA" id="ARBA00022552"/>
    </source>
</evidence>
<dbReference type="FunFam" id="3.40.50.300:FF:002218">
    <property type="entry name" value="tRNA(Met) cytidine acetyltransferase TmcA"/>
    <property type="match status" value="1"/>
</dbReference>
<comment type="subcellular location">
    <subcellularLocation>
        <location evidence="1 11">Nucleus</location>
        <location evidence="1 11">Nucleolus</location>
    </subcellularLocation>
</comment>
<evidence type="ECO:0000256" key="10">
    <source>
        <dbReference type="ARBA" id="ARBA00068357"/>
    </source>
</evidence>
<dbReference type="Gene3D" id="3.40.630.30">
    <property type="match status" value="1"/>
</dbReference>
<dbReference type="GO" id="GO:0000049">
    <property type="term" value="F:tRNA binding"/>
    <property type="evidence" value="ECO:0007669"/>
    <property type="project" value="TreeGrafter"/>
</dbReference>
<feature type="region of interest" description="Disordered" evidence="12">
    <location>
        <begin position="995"/>
        <end position="1058"/>
    </location>
</feature>
<feature type="compositionally biased region" description="Basic residues" evidence="12">
    <location>
        <begin position="1047"/>
        <end position="1058"/>
    </location>
</feature>
<dbReference type="Pfam" id="PF08351">
    <property type="entry name" value="TmcA_N"/>
    <property type="match status" value="1"/>
</dbReference>
<evidence type="ECO:0000256" key="7">
    <source>
        <dbReference type="ARBA" id="ARBA00023242"/>
    </source>
</evidence>
<reference evidence="17" key="1">
    <citation type="submission" date="2023-03" db="EMBL/GenBank/DDBJ databases">
        <title>Mating type loci evolution in Malassezia.</title>
        <authorList>
            <person name="Coelho M.A."/>
        </authorList>
    </citation>
    <scope>NUCLEOTIDE SEQUENCE</scope>
    <source>
        <strain evidence="17">CBS 11721</strain>
    </source>
</reference>
<dbReference type="Gene3D" id="3.40.50.300">
    <property type="entry name" value="P-loop containing nucleotide triphosphate hydrolases"/>
    <property type="match status" value="1"/>
</dbReference>
<keyword evidence="18" id="KW-1185">Reference proteome</keyword>
<feature type="binding site" evidence="11">
    <location>
        <begin position="623"/>
        <end position="625"/>
    </location>
    <ligand>
        <name>acetyl-CoA</name>
        <dbReference type="ChEBI" id="CHEBI:57288"/>
    </ligand>
</feature>
<feature type="compositionally biased region" description="Acidic residues" evidence="12">
    <location>
        <begin position="945"/>
        <end position="964"/>
    </location>
</feature>
<keyword evidence="8 11" id="KW-0012">Acyltransferase</keyword>
<comment type="similarity">
    <text evidence="11">Belongs to the RNA cytidine acetyltransferase family. NAT10 subfamily.</text>
</comment>
<accession>A0AAF0EQS1</accession>
<feature type="region of interest" description="Disordered" evidence="12">
    <location>
        <begin position="938"/>
        <end position="975"/>
    </location>
</feature>
<organism evidence="17 18">
    <name type="scientific">Malassezia cuniculi</name>
    <dbReference type="NCBI Taxonomy" id="948313"/>
    <lineage>
        <taxon>Eukaryota</taxon>
        <taxon>Fungi</taxon>
        <taxon>Dikarya</taxon>
        <taxon>Basidiomycota</taxon>
        <taxon>Ustilaginomycotina</taxon>
        <taxon>Malasseziomycetes</taxon>
        <taxon>Malasseziales</taxon>
        <taxon>Malasseziaceae</taxon>
        <taxon>Malassezia</taxon>
    </lineage>
</organism>
<evidence type="ECO:0000256" key="11">
    <source>
        <dbReference type="HAMAP-Rule" id="MF_03211"/>
    </source>
</evidence>
<dbReference type="GO" id="GO:0030686">
    <property type="term" value="C:90S preribosome"/>
    <property type="evidence" value="ECO:0007669"/>
    <property type="project" value="TreeGrafter"/>
</dbReference>
<dbReference type="GO" id="GO:0005524">
    <property type="term" value="F:ATP binding"/>
    <property type="evidence" value="ECO:0007669"/>
    <property type="project" value="UniProtKB-UniRule"/>
</dbReference>
<dbReference type="EMBL" id="CP119879">
    <property type="protein sequence ID" value="WFD35103.1"/>
    <property type="molecule type" value="Genomic_DNA"/>
</dbReference>
<feature type="binding site" evidence="11">
    <location>
        <begin position="630"/>
        <end position="636"/>
    </location>
    <ligand>
        <name>acetyl-CoA</name>
        <dbReference type="ChEBI" id="CHEBI:57288"/>
    </ligand>
</feature>
<feature type="domain" description="Possible tRNA binding" evidence="16">
    <location>
        <begin position="738"/>
        <end position="932"/>
    </location>
</feature>
<keyword evidence="2 11" id="KW-0698">rRNA processing</keyword>
<comment type="subunit">
    <text evidence="11">Interacts with TAN1.</text>
</comment>
<dbReference type="AlphaFoldDB" id="A0AAF0EQS1"/>
<evidence type="ECO:0000256" key="4">
    <source>
        <dbReference type="ARBA" id="ARBA00022694"/>
    </source>
</evidence>
<dbReference type="Pfam" id="PF13718">
    <property type="entry name" value="GNAT_acetyltr_2"/>
    <property type="match status" value="1"/>
</dbReference>
<dbReference type="EC" id="2.3.1.-" evidence="11"/>
<feature type="binding site" evidence="11">
    <location>
        <position position="705"/>
    </location>
    <ligand>
        <name>acetyl-CoA</name>
        <dbReference type="ChEBI" id="CHEBI:57288"/>
    </ligand>
</feature>
<evidence type="ECO:0000256" key="5">
    <source>
        <dbReference type="ARBA" id="ARBA00022741"/>
    </source>
</evidence>
<dbReference type="InterPro" id="IPR027992">
    <property type="entry name" value="tRNA_bind_dom"/>
</dbReference>
<keyword evidence="4 11" id="KW-0819">tRNA processing</keyword>